<dbReference type="InterPro" id="IPR043765">
    <property type="entry name" value="DUF5711"/>
</dbReference>
<dbReference type="Proteomes" id="UP000823850">
    <property type="component" value="Unassembled WGS sequence"/>
</dbReference>
<accession>A0A9D2R6V3</accession>
<feature type="transmembrane region" description="Helical" evidence="1">
    <location>
        <begin position="46"/>
        <end position="64"/>
    </location>
</feature>
<evidence type="ECO:0000313" key="3">
    <source>
        <dbReference type="Proteomes" id="UP000823850"/>
    </source>
</evidence>
<gene>
    <name evidence="2" type="ORF">H9913_05650</name>
</gene>
<comment type="caution">
    <text evidence="2">The sequence shown here is derived from an EMBL/GenBank/DDBJ whole genome shotgun (WGS) entry which is preliminary data.</text>
</comment>
<evidence type="ECO:0000313" key="2">
    <source>
        <dbReference type="EMBL" id="HJD39493.1"/>
    </source>
</evidence>
<dbReference type="AlphaFoldDB" id="A0A9D2R6V3"/>
<name>A0A9D2R6V3_9FIRM</name>
<reference evidence="2" key="1">
    <citation type="journal article" date="2021" name="PeerJ">
        <title>Extensive microbial diversity within the chicken gut microbiome revealed by metagenomics and culture.</title>
        <authorList>
            <person name="Gilroy R."/>
            <person name="Ravi A."/>
            <person name="Getino M."/>
            <person name="Pursley I."/>
            <person name="Horton D.L."/>
            <person name="Alikhan N.F."/>
            <person name="Baker D."/>
            <person name="Gharbi K."/>
            <person name="Hall N."/>
            <person name="Watson M."/>
            <person name="Adriaenssens E.M."/>
            <person name="Foster-Nyarko E."/>
            <person name="Jarju S."/>
            <person name="Secka A."/>
            <person name="Antonio M."/>
            <person name="Oren A."/>
            <person name="Chaudhuri R.R."/>
            <person name="La Ragione R."/>
            <person name="Hildebrand F."/>
            <person name="Pallen M.J."/>
        </authorList>
    </citation>
    <scope>NUCLEOTIDE SEQUENCE</scope>
    <source>
        <strain evidence="2">ChiW19-6364</strain>
    </source>
</reference>
<dbReference type="EMBL" id="DWUX01000105">
    <property type="protein sequence ID" value="HJD39493.1"/>
    <property type="molecule type" value="Genomic_DNA"/>
</dbReference>
<protein>
    <submittedName>
        <fullName evidence="2">Uncharacterized protein</fullName>
    </submittedName>
</protein>
<proteinExistence type="predicted"/>
<reference evidence="2" key="2">
    <citation type="submission" date="2021-04" db="EMBL/GenBank/DDBJ databases">
        <authorList>
            <person name="Gilroy R."/>
        </authorList>
    </citation>
    <scope>NUCLEOTIDE SEQUENCE</scope>
    <source>
        <strain evidence="2">ChiW19-6364</strain>
    </source>
</reference>
<keyword evidence="1" id="KW-1133">Transmembrane helix</keyword>
<organism evidence="2 3">
    <name type="scientific">Candidatus Blautia stercoripullorum</name>
    <dbReference type="NCBI Taxonomy" id="2838502"/>
    <lineage>
        <taxon>Bacteria</taxon>
        <taxon>Bacillati</taxon>
        <taxon>Bacillota</taxon>
        <taxon>Clostridia</taxon>
        <taxon>Lachnospirales</taxon>
        <taxon>Lachnospiraceae</taxon>
        <taxon>Blautia</taxon>
    </lineage>
</organism>
<evidence type="ECO:0000256" key="1">
    <source>
        <dbReference type="SAM" id="Phobius"/>
    </source>
</evidence>
<keyword evidence="1" id="KW-0472">Membrane</keyword>
<dbReference type="Pfam" id="PF18975">
    <property type="entry name" value="DUF5711"/>
    <property type="match status" value="1"/>
</dbReference>
<keyword evidence="1" id="KW-0812">Transmembrane</keyword>
<sequence length="408" mass="46255">MYNYIREKYMDLKKYIKFGKKDRTIEGSRLEDFWCFLKSVRPKKSVVITGIVLIAGAAVILGVINHVDQNYRILASIENEDTQSSEYVHFGNDLLKYGDESVSLLSQSGETLWSQNYEMSSPESSIRGSTAVIYDKRGTSMYVIRTSGPVGPVATDFPIVKAEVAENGSIAAILEDGEKTWINYYASDGSLIVENQTRMENNGYPLDLAVSPDGEVISVSYLMVESGEISSQVVFYNFGQEGQEQVDNIVAEFTYEDTVVPDLVYFDNNTCVAFRDDGFSVFQGNDIPEERKSEEIDQQLISLFYNEEYFGIVTAGEEQESTYLMTLYDSSGRERSSRGFDMEYQSISFSGEKVILCAGTQVEMYNLNGRLKFQGDIQEGMVRNLFRMSRNRYFLISDEGISMIQLRW</sequence>